<keyword evidence="10" id="KW-1185">Reference proteome</keyword>
<dbReference type="RefSeq" id="WP_009642443.1">
    <property type="nucleotide sequence ID" value="NZ_CAJPRD010000014.1"/>
</dbReference>
<dbReference type="EMBL" id="FNND01000005">
    <property type="protein sequence ID" value="SDW92990.1"/>
    <property type="molecule type" value="Genomic_DNA"/>
</dbReference>
<evidence type="ECO:0000256" key="5">
    <source>
        <dbReference type="ARBA" id="ARBA00022989"/>
    </source>
</evidence>
<proteinExistence type="predicted"/>
<feature type="transmembrane region" description="Helical" evidence="8">
    <location>
        <begin position="27"/>
        <end position="49"/>
    </location>
</feature>
<dbReference type="Gene3D" id="1.20.5.1030">
    <property type="entry name" value="Preprotein translocase secy subunit"/>
    <property type="match status" value="1"/>
</dbReference>
<dbReference type="GO" id="GO:0006605">
    <property type="term" value="P:protein targeting"/>
    <property type="evidence" value="ECO:0007669"/>
    <property type="project" value="InterPro"/>
</dbReference>
<gene>
    <name evidence="9" type="ORF">SAMN05444420_105146</name>
</gene>
<evidence type="ECO:0000256" key="4">
    <source>
        <dbReference type="ARBA" id="ARBA00022927"/>
    </source>
</evidence>
<keyword evidence="2" id="KW-0813">Transport</keyword>
<evidence type="ECO:0000256" key="2">
    <source>
        <dbReference type="ARBA" id="ARBA00022448"/>
    </source>
</evidence>
<dbReference type="GO" id="GO:0009306">
    <property type="term" value="P:protein secretion"/>
    <property type="evidence" value="ECO:0007669"/>
    <property type="project" value="InterPro"/>
</dbReference>
<dbReference type="GO" id="GO:0006886">
    <property type="term" value="P:intracellular protein transport"/>
    <property type="evidence" value="ECO:0007669"/>
    <property type="project" value="InterPro"/>
</dbReference>
<comment type="subcellular location">
    <subcellularLocation>
        <location evidence="1">Membrane</location>
    </subcellularLocation>
</comment>
<evidence type="ECO:0000256" key="1">
    <source>
        <dbReference type="ARBA" id="ARBA00004370"/>
    </source>
</evidence>
<dbReference type="NCBIfam" id="TIGR00964">
    <property type="entry name" value="secE_bact"/>
    <property type="match status" value="1"/>
</dbReference>
<evidence type="ECO:0000256" key="6">
    <source>
        <dbReference type="ARBA" id="ARBA00023010"/>
    </source>
</evidence>
<comment type="caution">
    <text evidence="9">The sequence shown here is derived from an EMBL/GenBank/DDBJ whole genome shotgun (WGS) entry which is preliminary data.</text>
</comment>
<dbReference type="GO" id="GO:0008320">
    <property type="term" value="F:protein transmembrane transporter activity"/>
    <property type="evidence" value="ECO:0007669"/>
    <property type="project" value="InterPro"/>
</dbReference>
<evidence type="ECO:0000313" key="9">
    <source>
        <dbReference type="EMBL" id="SDW92990.1"/>
    </source>
</evidence>
<evidence type="ECO:0000256" key="7">
    <source>
        <dbReference type="ARBA" id="ARBA00023136"/>
    </source>
</evidence>
<dbReference type="InterPro" id="IPR038379">
    <property type="entry name" value="SecE_sf"/>
</dbReference>
<accession>A0A1H2XJI9</accession>
<evidence type="ECO:0000313" key="10">
    <source>
        <dbReference type="Proteomes" id="UP000182771"/>
    </source>
</evidence>
<dbReference type="InterPro" id="IPR005807">
    <property type="entry name" value="SecE_bac"/>
</dbReference>
<dbReference type="Proteomes" id="UP000182771">
    <property type="component" value="Unassembled WGS sequence"/>
</dbReference>
<reference evidence="9 10" key="1">
    <citation type="submission" date="2016-10" db="EMBL/GenBank/DDBJ databases">
        <authorList>
            <person name="Varghese N."/>
            <person name="Submissions S."/>
        </authorList>
    </citation>
    <scope>NUCLEOTIDE SEQUENCE [LARGE SCALE GENOMIC DNA]</scope>
    <source>
        <strain evidence="9 10">DSM 11449</strain>
    </source>
</reference>
<dbReference type="GO" id="GO:0016020">
    <property type="term" value="C:membrane"/>
    <property type="evidence" value="ECO:0007669"/>
    <property type="project" value="UniProtKB-SubCell"/>
</dbReference>
<dbReference type="InterPro" id="IPR001901">
    <property type="entry name" value="Translocase_SecE/Sec61-g"/>
</dbReference>
<keyword evidence="5 8" id="KW-1133">Transmembrane helix</keyword>
<name>A0A1H2XJI9_9FLAO</name>
<evidence type="ECO:0000256" key="3">
    <source>
        <dbReference type="ARBA" id="ARBA00022692"/>
    </source>
</evidence>
<protein>
    <submittedName>
        <fullName evidence="9">Preprotein translocase subunit SecE</fullName>
    </submittedName>
</protein>
<sequence>MINYIRESYTELTQNVTWTPFAEAQRLLWVVTIFSVVFSLFIAGVDFIFESFIAQIFKIF</sequence>
<organism evidence="9 10">
    <name type="scientific">Capnocytophaga granulosa</name>
    <dbReference type="NCBI Taxonomy" id="45242"/>
    <lineage>
        <taxon>Bacteria</taxon>
        <taxon>Pseudomonadati</taxon>
        <taxon>Bacteroidota</taxon>
        <taxon>Flavobacteriia</taxon>
        <taxon>Flavobacteriales</taxon>
        <taxon>Flavobacteriaceae</taxon>
        <taxon>Capnocytophaga</taxon>
    </lineage>
</organism>
<keyword evidence="6" id="KW-0811">Translocation</keyword>
<dbReference type="AlphaFoldDB" id="A0A1H2XJI9"/>
<keyword evidence="7 8" id="KW-0472">Membrane</keyword>
<evidence type="ECO:0000256" key="8">
    <source>
        <dbReference type="SAM" id="Phobius"/>
    </source>
</evidence>
<dbReference type="Pfam" id="PF00584">
    <property type="entry name" value="SecE"/>
    <property type="match status" value="1"/>
</dbReference>
<dbReference type="GeneID" id="85016637"/>
<keyword evidence="4" id="KW-0653">Protein transport</keyword>
<keyword evidence="3 8" id="KW-0812">Transmembrane</keyword>
<dbReference type="OrthoDB" id="9810735at2"/>